<dbReference type="PROSITE" id="PS51396">
    <property type="entry name" value="PUL"/>
    <property type="match status" value="1"/>
</dbReference>
<evidence type="ECO:0000256" key="2">
    <source>
        <dbReference type="ARBA" id="ARBA00022670"/>
    </source>
</evidence>
<keyword evidence="3" id="KW-0378">Hydrolase</keyword>
<dbReference type="PANTHER" id="PTHR12378">
    <property type="entry name" value="DESUMOYLATING ISOPEPTIDASE"/>
    <property type="match status" value="1"/>
</dbReference>
<dbReference type="CDD" id="cd02947">
    <property type="entry name" value="TRX_family"/>
    <property type="match status" value="1"/>
</dbReference>
<dbReference type="GO" id="GO:0070646">
    <property type="term" value="P:protein modification by small protein removal"/>
    <property type="evidence" value="ECO:0007669"/>
    <property type="project" value="TreeGrafter"/>
</dbReference>
<dbReference type="SUPFAM" id="SSF52833">
    <property type="entry name" value="Thioredoxin-like"/>
    <property type="match status" value="1"/>
</dbReference>
<sequence length="588" mass="63856">MEVELYVYDLSKGLARQLSRQFLGIQIDAVYHTSIVFGGIEYFYGAGVQSCYPGTTHHGAPEEVVKLGSTSLPMDVILEYLESLKEVYTPEAYDLFAHNCNNFSNDFAMFLVGKGIPDHITSLPQTVLNTPFGQMLRPQIDAAMRSVTQAPVPPQNVPNRAPAAVANGTANGVTNGAANGPSTSGKFHNVTTLQEVDKLLTSAKDSCAAIFFTSSTCAPCKVMYPAFDELAEEAGSNGVFIKVDINQAYDVAAKYSVRATPTFITFLKGMKDDQWSGANEPQLRGNVRLLVQQASMGHPHTRLDLPKLLGPSLHPVTYEKVPPLEKLITKMGEHGKHPIIAMVAAFITTRRDSGSREAPLPSLPDFANFLHDATSKVSPENLFAAYDLFRLTLTDPRVSGFFAEDNDAATLVALISHVNNLQDCPYNLRLVTLQLACNLFSTSLVRTHLLAHESFSELLTHLLSASLLDDKHGNVRIAAASLAFNIAAANHRMRVEADRDVLDESQQVEIVAALLEAVAVEKESKEAVLAMLTSLGLLVYCADMEGEIVDVCKAMDAKGTVLAKMELCDKDDLVVEVGKVLLGKGLEM</sequence>
<dbReference type="PROSITE" id="PS51352">
    <property type="entry name" value="THIOREDOXIN_2"/>
    <property type="match status" value="1"/>
</dbReference>
<dbReference type="RefSeq" id="XP_020127430.1">
    <property type="nucleotide sequence ID" value="XM_020276963.1"/>
</dbReference>
<dbReference type="PANTHER" id="PTHR12378:SF7">
    <property type="entry name" value="DESUMOYLATING ISOPEPTIDASE 1"/>
    <property type="match status" value="1"/>
</dbReference>
<feature type="domain" description="PUL" evidence="6">
    <location>
        <begin position="308"/>
        <end position="584"/>
    </location>
</feature>
<evidence type="ECO:0000259" key="7">
    <source>
        <dbReference type="PROSITE" id="PS51858"/>
    </source>
</evidence>
<evidence type="ECO:0000259" key="6">
    <source>
        <dbReference type="PROSITE" id="PS51396"/>
    </source>
</evidence>
<evidence type="ECO:0000256" key="4">
    <source>
        <dbReference type="SAM" id="MobiDB-lite"/>
    </source>
</evidence>
<dbReference type="Gene3D" id="3.40.30.10">
    <property type="entry name" value="Glutaredoxin"/>
    <property type="match status" value="1"/>
</dbReference>
<dbReference type="GO" id="GO:0006508">
    <property type="term" value="P:proteolysis"/>
    <property type="evidence" value="ECO:0007669"/>
    <property type="project" value="UniProtKB-KW"/>
</dbReference>
<dbReference type="InterPro" id="IPR013535">
    <property type="entry name" value="PUL_dom"/>
</dbReference>
<dbReference type="GO" id="GO:0008233">
    <property type="term" value="F:peptidase activity"/>
    <property type="evidence" value="ECO:0007669"/>
    <property type="project" value="UniProtKB-KW"/>
</dbReference>
<dbReference type="Gene3D" id="1.25.10.10">
    <property type="entry name" value="Leucine-rich Repeat Variant"/>
    <property type="match status" value="1"/>
</dbReference>
<dbReference type="Pfam" id="PF05903">
    <property type="entry name" value="Peptidase_C97"/>
    <property type="match status" value="1"/>
</dbReference>
<name>A0A1J9QT57_9PEZI</name>
<dbReference type="InterPro" id="IPR036249">
    <property type="entry name" value="Thioredoxin-like_sf"/>
</dbReference>
<reference evidence="8 9" key="1">
    <citation type="submission" date="2016-10" db="EMBL/GenBank/DDBJ databases">
        <title>Proteomics and genomics reveal pathogen-plant mechanisms compatible with a hemibiotrophic lifestyle of Diplodia corticola.</title>
        <authorList>
            <person name="Fernandes I."/>
            <person name="De Jonge R."/>
            <person name="Van De Peer Y."/>
            <person name="Devreese B."/>
            <person name="Alves A."/>
            <person name="Esteves A.C."/>
        </authorList>
    </citation>
    <scope>NUCLEOTIDE SEQUENCE [LARGE SCALE GENOMIC DNA]</scope>
    <source>
        <strain evidence="8 9">CBS 112549</strain>
    </source>
</reference>
<comment type="caution">
    <text evidence="8">The sequence shown here is derived from an EMBL/GenBank/DDBJ whole genome shotgun (WGS) entry which is preliminary data.</text>
</comment>
<dbReference type="AlphaFoldDB" id="A0A1J9QT57"/>
<evidence type="ECO:0000313" key="8">
    <source>
        <dbReference type="EMBL" id="OJD31170.1"/>
    </source>
</evidence>
<keyword evidence="2" id="KW-0645">Protease</keyword>
<evidence type="ECO:0000313" key="9">
    <source>
        <dbReference type="Proteomes" id="UP000183809"/>
    </source>
</evidence>
<feature type="compositionally biased region" description="Polar residues" evidence="4">
    <location>
        <begin position="168"/>
        <end position="184"/>
    </location>
</feature>
<dbReference type="STRING" id="236234.A0A1J9QT57"/>
<accession>A0A1J9QT57</accession>
<dbReference type="EMBL" id="MNUE01000051">
    <property type="protein sequence ID" value="OJD31170.1"/>
    <property type="molecule type" value="Genomic_DNA"/>
</dbReference>
<dbReference type="Pfam" id="PF00085">
    <property type="entry name" value="Thioredoxin"/>
    <property type="match status" value="1"/>
</dbReference>
<gene>
    <name evidence="8" type="ORF">BKCO1_5100043</name>
</gene>
<dbReference type="Proteomes" id="UP000183809">
    <property type="component" value="Unassembled WGS sequence"/>
</dbReference>
<dbReference type="Gene3D" id="3.90.1720.30">
    <property type="entry name" value="PPPDE domains"/>
    <property type="match status" value="1"/>
</dbReference>
<dbReference type="InterPro" id="IPR011989">
    <property type="entry name" value="ARM-like"/>
</dbReference>
<proteinExistence type="inferred from homology"/>
<evidence type="ECO:0000259" key="5">
    <source>
        <dbReference type="PROSITE" id="PS51352"/>
    </source>
</evidence>
<dbReference type="OrthoDB" id="21221at2759"/>
<dbReference type="Pfam" id="PF08324">
    <property type="entry name" value="PUL"/>
    <property type="match status" value="1"/>
</dbReference>
<feature type="region of interest" description="Disordered" evidence="4">
    <location>
        <begin position="162"/>
        <end position="184"/>
    </location>
</feature>
<dbReference type="SMART" id="SM01179">
    <property type="entry name" value="DUF862"/>
    <property type="match status" value="1"/>
</dbReference>
<comment type="similarity">
    <text evidence="1">Belongs to the DeSI family.</text>
</comment>
<organism evidence="8 9">
    <name type="scientific">Diplodia corticola</name>
    <dbReference type="NCBI Taxonomy" id="236234"/>
    <lineage>
        <taxon>Eukaryota</taxon>
        <taxon>Fungi</taxon>
        <taxon>Dikarya</taxon>
        <taxon>Ascomycota</taxon>
        <taxon>Pezizomycotina</taxon>
        <taxon>Dothideomycetes</taxon>
        <taxon>Dothideomycetes incertae sedis</taxon>
        <taxon>Botryosphaeriales</taxon>
        <taxon>Botryosphaeriaceae</taxon>
        <taxon>Diplodia</taxon>
    </lineage>
</organism>
<dbReference type="InterPro" id="IPR042266">
    <property type="entry name" value="PPPDE_sf"/>
</dbReference>
<dbReference type="PROSITE" id="PS51858">
    <property type="entry name" value="PPPDE"/>
    <property type="match status" value="1"/>
</dbReference>
<protein>
    <submittedName>
        <fullName evidence="8">Thioredoxin</fullName>
    </submittedName>
</protein>
<dbReference type="InterPro" id="IPR008580">
    <property type="entry name" value="PPPDE_dom"/>
</dbReference>
<dbReference type="InterPro" id="IPR013766">
    <property type="entry name" value="Thioredoxin_domain"/>
</dbReference>
<keyword evidence="9" id="KW-1185">Reference proteome</keyword>
<feature type="domain" description="Thioredoxin" evidence="5">
    <location>
        <begin position="155"/>
        <end position="333"/>
    </location>
</feature>
<feature type="domain" description="PPPDE" evidence="7">
    <location>
        <begin position="1"/>
        <end position="141"/>
    </location>
</feature>
<evidence type="ECO:0000256" key="1">
    <source>
        <dbReference type="ARBA" id="ARBA00008140"/>
    </source>
</evidence>
<evidence type="ECO:0000256" key="3">
    <source>
        <dbReference type="ARBA" id="ARBA00022801"/>
    </source>
</evidence>
<dbReference type="GeneID" id="31017224"/>